<sequence>MSSAGITKIRAEHVEAKCAHASTKKARKPSACEADAVTTVAISAANTSPFLVLRLTARYVARLARNARRLDDRPRSSQPVLVAACLAHVTHQLLSLTPSTRYPARSSSKGSTSATSTEPPQPSLRLPTPGRCHQSLCWLLQVPFRGMTGQSVMMPALSCHLRTKKLPQVYHFGAQAMRDEHWQNLHKTAANERDQVSGSTTQASLESIDKNSDNKAGSPALPHLWPLRSTFTDTVPYDDWLTARYRRVEAESPNDPGFELFVDNTVIRVRPAAHGNAISIGEGDGKEDGYVPVEMDVDDDMGD</sequence>
<keyword evidence="3" id="KW-1185">Reference proteome</keyword>
<feature type="region of interest" description="Disordered" evidence="1">
    <location>
        <begin position="98"/>
        <end position="128"/>
    </location>
</feature>
<proteinExistence type="predicted"/>
<dbReference type="EMBL" id="CAUWAG010000006">
    <property type="protein sequence ID" value="CAJ2503793.1"/>
    <property type="molecule type" value="Genomic_DNA"/>
</dbReference>
<comment type="caution">
    <text evidence="2">The sequence shown here is derived from an EMBL/GenBank/DDBJ whole genome shotgun (WGS) entry which is preliminary data.</text>
</comment>
<organism evidence="2 3">
    <name type="scientific">Anthostomella pinea</name>
    <dbReference type="NCBI Taxonomy" id="933095"/>
    <lineage>
        <taxon>Eukaryota</taxon>
        <taxon>Fungi</taxon>
        <taxon>Dikarya</taxon>
        <taxon>Ascomycota</taxon>
        <taxon>Pezizomycotina</taxon>
        <taxon>Sordariomycetes</taxon>
        <taxon>Xylariomycetidae</taxon>
        <taxon>Xylariales</taxon>
        <taxon>Xylariaceae</taxon>
        <taxon>Anthostomella</taxon>
    </lineage>
</organism>
<dbReference type="AlphaFoldDB" id="A0AAI8YGD9"/>
<feature type="compositionally biased region" description="Polar residues" evidence="1">
    <location>
        <begin position="196"/>
        <end position="205"/>
    </location>
</feature>
<feature type="compositionally biased region" description="Low complexity" evidence="1">
    <location>
        <begin position="106"/>
        <end position="117"/>
    </location>
</feature>
<gene>
    <name evidence="2" type="ORF">KHLLAP_LOCUS4261</name>
</gene>
<reference evidence="2" key="1">
    <citation type="submission" date="2023-10" db="EMBL/GenBank/DDBJ databases">
        <authorList>
            <person name="Hackl T."/>
        </authorList>
    </citation>
    <scope>NUCLEOTIDE SEQUENCE</scope>
</reference>
<accession>A0AAI8YGD9</accession>
<feature type="region of interest" description="Disordered" evidence="1">
    <location>
        <begin position="191"/>
        <end position="218"/>
    </location>
</feature>
<name>A0AAI8YGD9_9PEZI</name>
<dbReference type="Proteomes" id="UP001295740">
    <property type="component" value="Unassembled WGS sequence"/>
</dbReference>
<protein>
    <submittedName>
        <fullName evidence="2">Uu.00g111870.m01.CDS01</fullName>
    </submittedName>
</protein>
<evidence type="ECO:0000256" key="1">
    <source>
        <dbReference type="SAM" id="MobiDB-lite"/>
    </source>
</evidence>
<evidence type="ECO:0000313" key="2">
    <source>
        <dbReference type="EMBL" id="CAJ2503793.1"/>
    </source>
</evidence>
<evidence type="ECO:0000313" key="3">
    <source>
        <dbReference type="Proteomes" id="UP001295740"/>
    </source>
</evidence>